<dbReference type="InterPro" id="IPR000740">
    <property type="entry name" value="GrpE"/>
</dbReference>
<dbReference type="Proteomes" id="UP001228905">
    <property type="component" value="Unassembled WGS sequence"/>
</dbReference>
<keyword evidence="7" id="KW-0175">Coiled coil</keyword>
<keyword evidence="3 4" id="KW-0143">Chaperone</keyword>
<comment type="function">
    <text evidence="4 5">Participates actively in the response to hyperosmotic and heat shock by preventing the aggregation of stress-denatured proteins, in association with DnaK and GrpE. It is the nucleotide exchange factor for DnaK and may function as a thermosensor. Unfolded proteins bind initially to DnaJ; upon interaction with the DnaJ-bound protein, DnaK hydrolyzes its bound ATP, resulting in the formation of a stable complex. GrpE releases ADP from DnaK; ATP binding to DnaK triggers the release of the substrate protein, thus completing the reaction cycle. Several rounds of ATP-dependent interactions between DnaJ, DnaK and GrpE are required for fully efficient folding.</text>
</comment>
<name>A0ABU0IUL2_9CAUL</name>
<dbReference type="EMBL" id="JAUSVS010000007">
    <property type="protein sequence ID" value="MDQ0465699.1"/>
    <property type="molecule type" value="Genomic_DNA"/>
</dbReference>
<dbReference type="Gene3D" id="3.90.20.20">
    <property type="match status" value="1"/>
</dbReference>
<evidence type="ECO:0000256" key="2">
    <source>
        <dbReference type="ARBA" id="ARBA00023016"/>
    </source>
</evidence>
<dbReference type="CDD" id="cd00446">
    <property type="entry name" value="GrpE"/>
    <property type="match status" value="1"/>
</dbReference>
<protein>
    <recommendedName>
        <fullName evidence="4 5">Protein GrpE</fullName>
    </recommendedName>
    <alternativeName>
        <fullName evidence="4">HSP-70 cofactor</fullName>
    </alternativeName>
</protein>
<evidence type="ECO:0000256" key="5">
    <source>
        <dbReference type="RuleBase" id="RU000639"/>
    </source>
</evidence>
<keyword evidence="4" id="KW-0963">Cytoplasm</keyword>
<evidence type="ECO:0000313" key="9">
    <source>
        <dbReference type="EMBL" id="MDQ0465699.1"/>
    </source>
</evidence>
<keyword evidence="2 4" id="KW-0346">Stress response</keyword>
<gene>
    <name evidence="4" type="primary">grpE</name>
    <name evidence="9" type="ORF">QO010_003488</name>
</gene>
<dbReference type="HAMAP" id="MF_01151">
    <property type="entry name" value="GrpE"/>
    <property type="match status" value="1"/>
</dbReference>
<evidence type="ECO:0000256" key="8">
    <source>
        <dbReference type="SAM" id="MobiDB-lite"/>
    </source>
</evidence>
<dbReference type="NCBIfam" id="NF010752">
    <property type="entry name" value="PRK14155.1"/>
    <property type="match status" value="1"/>
</dbReference>
<dbReference type="SUPFAM" id="SSF51064">
    <property type="entry name" value="Head domain of nucleotide exchange factor GrpE"/>
    <property type="match status" value="1"/>
</dbReference>
<comment type="similarity">
    <text evidence="1 4 6">Belongs to the GrpE family.</text>
</comment>
<evidence type="ECO:0000313" key="10">
    <source>
        <dbReference type="Proteomes" id="UP001228905"/>
    </source>
</evidence>
<dbReference type="PROSITE" id="PS01071">
    <property type="entry name" value="GRPE"/>
    <property type="match status" value="1"/>
</dbReference>
<dbReference type="SUPFAM" id="SSF58014">
    <property type="entry name" value="Coiled-coil domain of nucleotide exchange factor GrpE"/>
    <property type="match status" value="1"/>
</dbReference>
<dbReference type="Gene3D" id="2.30.22.10">
    <property type="entry name" value="Head domain of nucleotide exchange factor GrpE"/>
    <property type="match status" value="1"/>
</dbReference>
<feature type="coiled-coil region" evidence="7">
    <location>
        <begin position="19"/>
        <end position="64"/>
    </location>
</feature>
<feature type="region of interest" description="Disordered" evidence="8">
    <location>
        <begin position="178"/>
        <end position="209"/>
    </location>
</feature>
<comment type="subcellular location">
    <subcellularLocation>
        <location evidence="4">Cytoplasm</location>
    </subcellularLocation>
</comment>
<dbReference type="PRINTS" id="PR00773">
    <property type="entry name" value="GRPEPROTEIN"/>
</dbReference>
<evidence type="ECO:0000256" key="1">
    <source>
        <dbReference type="ARBA" id="ARBA00009054"/>
    </source>
</evidence>
<evidence type="ECO:0000256" key="6">
    <source>
        <dbReference type="RuleBase" id="RU004478"/>
    </source>
</evidence>
<sequence>MSDEEAPASNGFGGHDPEAALDLAELEALRAEVAGLKEQVLRYAAEADNTKRRAEREMNDARAYAITKFARDLMGVADILERATASAPRDNTEQAVKNFVVGIEMTAKELQGAFERNNLKRVEPDKGGKFDPHLHQAMMEQPGDGVPPGAIIKTLQAGYELFGRIVRPAMVVVAAKTGAPAEPQPDTPAHNPYSEAADDESGGSVDTKA</sequence>
<dbReference type="PANTHER" id="PTHR21237">
    <property type="entry name" value="GRPE PROTEIN"/>
    <property type="match status" value="1"/>
</dbReference>
<evidence type="ECO:0000256" key="4">
    <source>
        <dbReference type="HAMAP-Rule" id="MF_01151"/>
    </source>
</evidence>
<keyword evidence="10" id="KW-1185">Reference proteome</keyword>
<dbReference type="InterPro" id="IPR009012">
    <property type="entry name" value="GrpE_head"/>
</dbReference>
<evidence type="ECO:0000256" key="3">
    <source>
        <dbReference type="ARBA" id="ARBA00023186"/>
    </source>
</evidence>
<reference evidence="9 10" key="1">
    <citation type="submission" date="2023-07" db="EMBL/GenBank/DDBJ databases">
        <title>Genomic Encyclopedia of Type Strains, Phase IV (KMG-IV): sequencing the most valuable type-strain genomes for metagenomic binning, comparative biology and taxonomic classification.</title>
        <authorList>
            <person name="Goeker M."/>
        </authorList>
    </citation>
    <scope>NUCLEOTIDE SEQUENCE [LARGE SCALE GENOMIC DNA]</scope>
    <source>
        <strain evidence="9 10">DSM 18695</strain>
    </source>
</reference>
<accession>A0ABU0IUL2</accession>
<dbReference type="PANTHER" id="PTHR21237:SF23">
    <property type="entry name" value="GRPE PROTEIN HOMOLOG, MITOCHONDRIAL"/>
    <property type="match status" value="1"/>
</dbReference>
<organism evidence="9 10">
    <name type="scientific">Caulobacter ginsengisoli</name>
    <dbReference type="NCBI Taxonomy" id="400775"/>
    <lineage>
        <taxon>Bacteria</taxon>
        <taxon>Pseudomonadati</taxon>
        <taxon>Pseudomonadota</taxon>
        <taxon>Alphaproteobacteria</taxon>
        <taxon>Caulobacterales</taxon>
        <taxon>Caulobacteraceae</taxon>
        <taxon>Caulobacter</taxon>
    </lineage>
</organism>
<dbReference type="InterPro" id="IPR013805">
    <property type="entry name" value="GrpE_CC"/>
</dbReference>
<comment type="subunit">
    <text evidence="4">Homodimer.</text>
</comment>
<dbReference type="RefSeq" id="WP_307351231.1">
    <property type="nucleotide sequence ID" value="NZ_JAUSVS010000007.1"/>
</dbReference>
<evidence type="ECO:0000256" key="7">
    <source>
        <dbReference type="SAM" id="Coils"/>
    </source>
</evidence>
<dbReference type="Pfam" id="PF01025">
    <property type="entry name" value="GrpE"/>
    <property type="match status" value="1"/>
</dbReference>
<proteinExistence type="inferred from homology"/>
<comment type="caution">
    <text evidence="9">The sequence shown here is derived from an EMBL/GenBank/DDBJ whole genome shotgun (WGS) entry which is preliminary data.</text>
</comment>